<evidence type="ECO:0000313" key="2">
    <source>
        <dbReference type="Proteomes" id="UP001151760"/>
    </source>
</evidence>
<keyword evidence="2" id="KW-1185">Reference proteome</keyword>
<dbReference type="PANTHER" id="PTHR11439:SF524">
    <property type="entry name" value="RNA-DIRECTED DNA POLYMERASE, PROTEIN KINASE RLK-PELLE-DLSV FAMILY"/>
    <property type="match status" value="1"/>
</dbReference>
<dbReference type="Proteomes" id="UP001151760">
    <property type="component" value="Unassembled WGS sequence"/>
</dbReference>
<comment type="caution">
    <text evidence="1">The sequence shown here is derived from an EMBL/GenBank/DDBJ whole genome shotgun (WGS) entry which is preliminary data.</text>
</comment>
<reference evidence="1" key="1">
    <citation type="journal article" date="2022" name="Int. J. Mol. Sci.">
        <title>Draft Genome of Tanacetum Coccineum: Genomic Comparison of Closely Related Tanacetum-Family Plants.</title>
        <authorList>
            <person name="Yamashiro T."/>
            <person name="Shiraishi A."/>
            <person name="Nakayama K."/>
            <person name="Satake H."/>
        </authorList>
    </citation>
    <scope>NUCLEOTIDE SEQUENCE</scope>
</reference>
<gene>
    <name evidence="1" type="ORF">Tco_0628051</name>
</gene>
<accession>A0ABQ4WP82</accession>
<dbReference type="SUPFAM" id="SSF56672">
    <property type="entry name" value="DNA/RNA polymerases"/>
    <property type="match status" value="1"/>
</dbReference>
<reference evidence="1" key="2">
    <citation type="submission" date="2022-01" db="EMBL/GenBank/DDBJ databases">
        <authorList>
            <person name="Yamashiro T."/>
            <person name="Shiraishi A."/>
            <person name="Satake H."/>
            <person name="Nakayama K."/>
        </authorList>
    </citation>
    <scope>NUCLEOTIDE SEQUENCE</scope>
</reference>
<dbReference type="CDD" id="cd09272">
    <property type="entry name" value="RNase_HI_RT_Ty1"/>
    <property type="match status" value="1"/>
</dbReference>
<proteinExistence type="predicted"/>
<organism evidence="1 2">
    <name type="scientific">Tanacetum coccineum</name>
    <dbReference type="NCBI Taxonomy" id="301880"/>
    <lineage>
        <taxon>Eukaryota</taxon>
        <taxon>Viridiplantae</taxon>
        <taxon>Streptophyta</taxon>
        <taxon>Embryophyta</taxon>
        <taxon>Tracheophyta</taxon>
        <taxon>Spermatophyta</taxon>
        <taxon>Magnoliopsida</taxon>
        <taxon>eudicotyledons</taxon>
        <taxon>Gunneridae</taxon>
        <taxon>Pentapetalae</taxon>
        <taxon>asterids</taxon>
        <taxon>campanulids</taxon>
        <taxon>Asterales</taxon>
        <taxon>Asteraceae</taxon>
        <taxon>Asteroideae</taxon>
        <taxon>Anthemideae</taxon>
        <taxon>Anthemidinae</taxon>
        <taxon>Tanacetum</taxon>
    </lineage>
</organism>
<dbReference type="EMBL" id="BQNB010008817">
    <property type="protein sequence ID" value="GJS54689.1"/>
    <property type="molecule type" value="Genomic_DNA"/>
</dbReference>
<sequence length="173" mass="19842">MHDHWEPHLVALKRILRYIRGTVGHVLQLYASSPFSLVGYSHADWAGCRTTRRSTYGYCVFLGNNLISWSSKRQSTLSRSNVEAEYRGVANVVAETVWVRNLLWELHCPLSTATLVYYDNVSVVYHSSNLVHHQHTKHIETDIHFIRNRVAASQVRVLHVPLHYQLPAVCLIG</sequence>
<name>A0ABQ4WP82_9ASTR</name>
<evidence type="ECO:0000313" key="1">
    <source>
        <dbReference type="EMBL" id="GJS54689.1"/>
    </source>
</evidence>
<dbReference type="InterPro" id="IPR043502">
    <property type="entry name" value="DNA/RNA_pol_sf"/>
</dbReference>
<protein>
    <submittedName>
        <fullName evidence="1">Ribonuclease H-like domain-containing protein</fullName>
    </submittedName>
</protein>
<dbReference type="PANTHER" id="PTHR11439">
    <property type="entry name" value="GAG-POL-RELATED RETROTRANSPOSON"/>
    <property type="match status" value="1"/>
</dbReference>